<dbReference type="PANTHER" id="PTHR14918:SF3">
    <property type="entry name" value="KICSTOR COMPLEX PROTEIN SZT2"/>
    <property type="match status" value="1"/>
</dbReference>
<dbReference type="GO" id="GO:0005777">
    <property type="term" value="C:peroxisome"/>
    <property type="evidence" value="ECO:0007669"/>
    <property type="project" value="InterPro"/>
</dbReference>
<protein>
    <submittedName>
        <fullName evidence="2">Uncharacterized protein</fullName>
    </submittedName>
</protein>
<feature type="compositionally biased region" description="Low complexity" evidence="1">
    <location>
        <begin position="395"/>
        <end position="413"/>
    </location>
</feature>
<sequence>MQQHVKQDDGDKNEQDAVKRVREDKWHYQLREEFINYYTQFLQSQQFALVQLTTQSAKVQKKPTKPSRKKAVSERPKQASEIGDDTKEKQLHYYLQKTVDGSNDDEKYAYDGGIMLVELGYEGCHFCVKLYAFESSRLLSCENLNQQAKANFLAECSKVRDLTHLNSFSYDFHLRHVQYFLFRQRLVFPKGFRLTSMLSKLMNVYIYPPKFSWNHVCKGQLSLPLFRLSRETVYNYIVEHCTRYKLATVEMNSKDERQEHVLVSTLAQEKCDVSLVAKLDLDAEDEQLGLKFYVVKTHRRELFPKMKAELPRRKQSSGFTGDTAIRLRQTLVSSSQVSNSPEREPVSYNHGPAATYNENIKRSTSSPQFITTLPLSQSPSEELLKHLPSSHARDSLYSLNSQNPSSSQINPSSDRPYIITGLEADPSDSLMAWDLRNLGHDADKCYHKLHATVSSAQKDCIRDHLWHLLLKGASSEDSGNEGQVWKPKGRRKTEYRRNVNDFTDTWTVPSSLRDVADSINMMSFEDFERLLELVKPTSLPVVDEMLKPFLSMNTTWYFNLWPTLLSKFGESSREFSKSDSKVHYFVLLNPNYLDMFIFISIHEDKRHS</sequence>
<comment type="caution">
    <text evidence="2">The sequence shown here is derived from an EMBL/GenBank/DDBJ whole genome shotgun (WGS) entry which is preliminary data.</text>
</comment>
<accession>A0A7D9J1E2</accession>
<feature type="non-terminal residue" evidence="2">
    <location>
        <position position="608"/>
    </location>
</feature>
<proteinExistence type="predicted"/>
<evidence type="ECO:0000313" key="2">
    <source>
        <dbReference type="EMBL" id="CAB4018829.1"/>
    </source>
</evidence>
<feature type="compositionally biased region" description="Basic and acidic residues" evidence="1">
    <location>
        <begin position="71"/>
        <end position="83"/>
    </location>
</feature>
<evidence type="ECO:0000256" key="1">
    <source>
        <dbReference type="SAM" id="MobiDB-lite"/>
    </source>
</evidence>
<keyword evidence="3" id="KW-1185">Reference proteome</keyword>
<feature type="region of interest" description="Disordered" evidence="1">
    <location>
        <begin position="332"/>
        <end position="358"/>
    </location>
</feature>
<feature type="compositionally biased region" description="Basic residues" evidence="1">
    <location>
        <begin position="59"/>
        <end position="70"/>
    </location>
</feature>
<dbReference type="OrthoDB" id="5970289at2759"/>
<feature type="region of interest" description="Disordered" evidence="1">
    <location>
        <begin position="58"/>
        <end position="83"/>
    </location>
</feature>
<dbReference type="InterPro" id="IPR033228">
    <property type="entry name" value="SZT2"/>
</dbReference>
<dbReference type="PANTHER" id="PTHR14918">
    <property type="entry name" value="KICSTOR COMPLEX PROTEIN SZT2"/>
    <property type="match status" value="1"/>
</dbReference>
<name>A0A7D9J1E2_PARCT</name>
<dbReference type="EMBL" id="CACRXK020010185">
    <property type="protein sequence ID" value="CAB4018829.1"/>
    <property type="molecule type" value="Genomic_DNA"/>
</dbReference>
<reference evidence="2" key="1">
    <citation type="submission" date="2020-04" db="EMBL/GenBank/DDBJ databases">
        <authorList>
            <person name="Alioto T."/>
            <person name="Alioto T."/>
            <person name="Gomez Garrido J."/>
        </authorList>
    </citation>
    <scope>NUCLEOTIDE SEQUENCE</scope>
    <source>
        <strain evidence="2">A484AB</strain>
    </source>
</reference>
<dbReference type="AlphaFoldDB" id="A0A7D9J1E2"/>
<organism evidence="2 3">
    <name type="scientific">Paramuricea clavata</name>
    <name type="common">Red gorgonian</name>
    <name type="synonym">Violescent sea-whip</name>
    <dbReference type="NCBI Taxonomy" id="317549"/>
    <lineage>
        <taxon>Eukaryota</taxon>
        <taxon>Metazoa</taxon>
        <taxon>Cnidaria</taxon>
        <taxon>Anthozoa</taxon>
        <taxon>Octocorallia</taxon>
        <taxon>Malacalcyonacea</taxon>
        <taxon>Plexauridae</taxon>
        <taxon>Paramuricea</taxon>
    </lineage>
</organism>
<dbReference type="Proteomes" id="UP001152795">
    <property type="component" value="Unassembled WGS sequence"/>
</dbReference>
<gene>
    <name evidence="2" type="ORF">PACLA_8A041026</name>
</gene>
<evidence type="ECO:0000313" key="3">
    <source>
        <dbReference type="Proteomes" id="UP001152795"/>
    </source>
</evidence>
<feature type="region of interest" description="Disordered" evidence="1">
    <location>
        <begin position="395"/>
        <end position="415"/>
    </location>
</feature>